<protein>
    <submittedName>
        <fullName evidence="1">Uncharacterized protein</fullName>
    </submittedName>
</protein>
<accession>H6L6Y0</accession>
<dbReference type="KEGG" id="sgn:SGRA_3689"/>
<dbReference type="HOGENOM" id="CLU_2668955_0_0_10"/>
<name>H6L6Y0_SAPGL</name>
<organism evidence="1 2">
    <name type="scientific">Saprospira grandis (strain Lewin)</name>
    <dbReference type="NCBI Taxonomy" id="984262"/>
    <lineage>
        <taxon>Bacteria</taxon>
        <taxon>Pseudomonadati</taxon>
        <taxon>Bacteroidota</taxon>
        <taxon>Saprospiria</taxon>
        <taxon>Saprospirales</taxon>
        <taxon>Saprospiraceae</taxon>
        <taxon>Saprospira</taxon>
    </lineage>
</organism>
<evidence type="ECO:0000313" key="1">
    <source>
        <dbReference type="EMBL" id="AFC26410.1"/>
    </source>
</evidence>
<gene>
    <name evidence="1" type="ordered locus">SGRA_3689</name>
</gene>
<dbReference type="AlphaFoldDB" id="H6L6Y0"/>
<sequence length="75" mass="8384">MGKICFICFEYGKAVEIYFNDFSPNKLMKAVIFLTVLDFLGPPACGRRYVSQLAIRSALRQQAGSVWPVATAAHR</sequence>
<dbReference type="EMBL" id="CP002831">
    <property type="protein sequence ID" value="AFC26410.1"/>
    <property type="molecule type" value="Genomic_DNA"/>
</dbReference>
<evidence type="ECO:0000313" key="2">
    <source>
        <dbReference type="Proteomes" id="UP000007519"/>
    </source>
</evidence>
<dbReference type="Proteomes" id="UP000007519">
    <property type="component" value="Chromosome"/>
</dbReference>
<proteinExistence type="predicted"/>
<dbReference type="STRING" id="984262.SGRA_3689"/>
<keyword evidence="2" id="KW-1185">Reference proteome</keyword>
<dbReference type="RefSeq" id="WP_015694000.1">
    <property type="nucleotide sequence ID" value="NC_016940.1"/>
</dbReference>
<reference evidence="1 2" key="1">
    <citation type="journal article" date="2012" name="Stand. Genomic Sci.">
        <title>Complete genome sequencing and analysis of Saprospira grandis str. Lewin, a predatory marine bacterium.</title>
        <authorList>
            <person name="Saw J.H."/>
            <person name="Yuryev A."/>
            <person name="Kanbe M."/>
            <person name="Hou S."/>
            <person name="Young A.G."/>
            <person name="Aizawa S."/>
            <person name="Alam M."/>
        </authorList>
    </citation>
    <scope>NUCLEOTIDE SEQUENCE [LARGE SCALE GENOMIC DNA]</scope>
    <source>
        <strain evidence="1 2">Lewin</strain>
    </source>
</reference>